<dbReference type="GO" id="GO:0006457">
    <property type="term" value="P:protein folding"/>
    <property type="evidence" value="ECO:0007669"/>
    <property type="project" value="InterPro"/>
</dbReference>
<comment type="similarity">
    <text evidence="1 3 5">Belongs to the GrpE family.</text>
</comment>
<feature type="compositionally biased region" description="Basic and acidic residues" evidence="6">
    <location>
        <begin position="11"/>
        <end position="21"/>
    </location>
</feature>
<dbReference type="SUPFAM" id="SSF58014">
    <property type="entry name" value="Coiled-coil domain of nucleotide exchange factor GrpE"/>
    <property type="match status" value="1"/>
</dbReference>
<dbReference type="InterPro" id="IPR013805">
    <property type="entry name" value="GrpE_CC"/>
</dbReference>
<name>A0A1F5GYV9_9BACT</name>
<evidence type="ECO:0000256" key="5">
    <source>
        <dbReference type="RuleBase" id="RU004478"/>
    </source>
</evidence>
<evidence type="ECO:0000256" key="2">
    <source>
        <dbReference type="ARBA" id="ARBA00023186"/>
    </source>
</evidence>
<dbReference type="HAMAP" id="MF_01151">
    <property type="entry name" value="GrpE"/>
    <property type="match status" value="1"/>
</dbReference>
<organism evidence="7 8">
    <name type="scientific">Candidatus Curtissbacteria bacterium RIFCSPLOWO2_01_FULL_38_11b</name>
    <dbReference type="NCBI Taxonomy" id="1797725"/>
    <lineage>
        <taxon>Bacteria</taxon>
        <taxon>Candidatus Curtissiibacteriota</taxon>
    </lineage>
</organism>
<dbReference type="Gene3D" id="2.30.22.10">
    <property type="entry name" value="Head domain of nucleotide exchange factor GrpE"/>
    <property type="match status" value="1"/>
</dbReference>
<feature type="region of interest" description="Disordered" evidence="6">
    <location>
        <begin position="1"/>
        <end position="37"/>
    </location>
</feature>
<keyword evidence="3 4" id="KW-0346">Stress response</keyword>
<dbReference type="GO" id="GO:0051082">
    <property type="term" value="F:unfolded protein binding"/>
    <property type="evidence" value="ECO:0007669"/>
    <property type="project" value="TreeGrafter"/>
</dbReference>
<sequence length="185" mass="20759">MNKTTKTAANENRRDNTEQKSVRSSKHSAPSAVASKELEEKLKRALADYHNLEKRIEEERKLLSKLSASLLIEKLLPVLDNLEQAQSHLNDEGLEIVLKQFRDILQVEGVEEIPAEGSQFDPHLHEAVETQAGEQENQVARVLAKGYKIDNTVIRPAKVVVVKKSADDNPNKDQPDEAKEVSDYA</sequence>
<feature type="compositionally biased region" description="Polar residues" evidence="6">
    <location>
        <begin position="1"/>
        <end position="10"/>
    </location>
</feature>
<evidence type="ECO:0000313" key="8">
    <source>
        <dbReference type="Proteomes" id="UP000176740"/>
    </source>
</evidence>
<dbReference type="AlphaFoldDB" id="A0A1F5GYV9"/>
<evidence type="ECO:0000256" key="3">
    <source>
        <dbReference type="HAMAP-Rule" id="MF_01151"/>
    </source>
</evidence>
<accession>A0A1F5GYV9</accession>
<dbReference type="Proteomes" id="UP000176740">
    <property type="component" value="Unassembled WGS sequence"/>
</dbReference>
<dbReference type="InterPro" id="IPR000740">
    <property type="entry name" value="GrpE"/>
</dbReference>
<reference evidence="7 8" key="1">
    <citation type="journal article" date="2016" name="Nat. Commun.">
        <title>Thousands of microbial genomes shed light on interconnected biogeochemical processes in an aquifer system.</title>
        <authorList>
            <person name="Anantharaman K."/>
            <person name="Brown C.T."/>
            <person name="Hug L.A."/>
            <person name="Sharon I."/>
            <person name="Castelle C.J."/>
            <person name="Probst A.J."/>
            <person name="Thomas B.C."/>
            <person name="Singh A."/>
            <person name="Wilkins M.J."/>
            <person name="Karaoz U."/>
            <person name="Brodie E.L."/>
            <person name="Williams K.H."/>
            <person name="Hubbard S.S."/>
            <person name="Banfield J.F."/>
        </authorList>
    </citation>
    <scope>NUCLEOTIDE SEQUENCE [LARGE SCALE GENOMIC DNA]</scope>
</reference>
<evidence type="ECO:0000256" key="6">
    <source>
        <dbReference type="SAM" id="MobiDB-lite"/>
    </source>
</evidence>
<evidence type="ECO:0000313" key="7">
    <source>
        <dbReference type="EMBL" id="OGD97076.1"/>
    </source>
</evidence>
<keyword evidence="3" id="KW-0963">Cytoplasm</keyword>
<dbReference type="GO" id="GO:0000774">
    <property type="term" value="F:adenyl-nucleotide exchange factor activity"/>
    <property type="evidence" value="ECO:0007669"/>
    <property type="project" value="InterPro"/>
</dbReference>
<dbReference type="PRINTS" id="PR00773">
    <property type="entry name" value="GRPEPROTEIN"/>
</dbReference>
<comment type="function">
    <text evidence="3 4">Participates actively in the response to hyperosmotic and heat shock by preventing the aggregation of stress-denatured proteins, in association with DnaK and GrpE. It is the nucleotide exchange factor for DnaK and may function as a thermosensor. Unfolded proteins bind initially to DnaJ; upon interaction with the DnaJ-bound protein, DnaK hydrolyzes its bound ATP, resulting in the formation of a stable complex. GrpE releases ADP from DnaK; ATP binding to DnaK triggers the release of the substrate protein, thus completing the reaction cycle. Several rounds of ATP-dependent interactions between DnaJ, DnaK and GrpE are required for fully efficient folding.</text>
</comment>
<protein>
    <recommendedName>
        <fullName evidence="3 4">Protein GrpE</fullName>
    </recommendedName>
    <alternativeName>
        <fullName evidence="3">HSP-70 cofactor</fullName>
    </alternativeName>
</protein>
<keyword evidence="2 3" id="KW-0143">Chaperone</keyword>
<dbReference type="PROSITE" id="PS01071">
    <property type="entry name" value="GRPE"/>
    <property type="match status" value="1"/>
</dbReference>
<comment type="subunit">
    <text evidence="3">Homodimer.</text>
</comment>
<evidence type="ECO:0000256" key="4">
    <source>
        <dbReference type="RuleBase" id="RU000639"/>
    </source>
</evidence>
<evidence type="ECO:0000256" key="1">
    <source>
        <dbReference type="ARBA" id="ARBA00009054"/>
    </source>
</evidence>
<dbReference type="EMBL" id="MFBO01000039">
    <property type="protein sequence ID" value="OGD97076.1"/>
    <property type="molecule type" value="Genomic_DNA"/>
</dbReference>
<dbReference type="GO" id="GO:0051087">
    <property type="term" value="F:protein-folding chaperone binding"/>
    <property type="evidence" value="ECO:0007669"/>
    <property type="project" value="InterPro"/>
</dbReference>
<dbReference type="GO" id="GO:0042803">
    <property type="term" value="F:protein homodimerization activity"/>
    <property type="evidence" value="ECO:0007669"/>
    <property type="project" value="InterPro"/>
</dbReference>
<dbReference type="CDD" id="cd00446">
    <property type="entry name" value="GrpE"/>
    <property type="match status" value="1"/>
</dbReference>
<feature type="region of interest" description="Disordered" evidence="6">
    <location>
        <begin position="164"/>
        <end position="185"/>
    </location>
</feature>
<dbReference type="STRING" id="1797725.A3A49_00910"/>
<gene>
    <name evidence="3" type="primary">grpE</name>
    <name evidence="7" type="ORF">A3A49_00910</name>
</gene>
<dbReference type="InterPro" id="IPR009012">
    <property type="entry name" value="GrpE_head"/>
</dbReference>
<proteinExistence type="inferred from homology"/>
<comment type="subcellular location">
    <subcellularLocation>
        <location evidence="3">Cytoplasm</location>
    </subcellularLocation>
</comment>
<dbReference type="GO" id="GO:0005737">
    <property type="term" value="C:cytoplasm"/>
    <property type="evidence" value="ECO:0007669"/>
    <property type="project" value="UniProtKB-SubCell"/>
</dbReference>
<dbReference type="SUPFAM" id="SSF51064">
    <property type="entry name" value="Head domain of nucleotide exchange factor GrpE"/>
    <property type="match status" value="1"/>
</dbReference>
<dbReference type="Gene3D" id="3.90.20.20">
    <property type="match status" value="1"/>
</dbReference>
<dbReference type="Pfam" id="PF01025">
    <property type="entry name" value="GrpE"/>
    <property type="match status" value="1"/>
</dbReference>
<dbReference type="PANTHER" id="PTHR21237:SF23">
    <property type="entry name" value="GRPE PROTEIN HOMOLOG, MITOCHONDRIAL"/>
    <property type="match status" value="1"/>
</dbReference>
<comment type="caution">
    <text evidence="7">The sequence shown here is derived from an EMBL/GenBank/DDBJ whole genome shotgun (WGS) entry which is preliminary data.</text>
</comment>
<dbReference type="PANTHER" id="PTHR21237">
    <property type="entry name" value="GRPE PROTEIN"/>
    <property type="match status" value="1"/>
</dbReference>